<dbReference type="InterPro" id="IPR011650">
    <property type="entry name" value="Peptidase_M20_dimer"/>
</dbReference>
<dbReference type="AlphaFoldDB" id="A0A9N9YE63"/>
<dbReference type="InterPro" id="IPR002933">
    <property type="entry name" value="Peptidase_M20"/>
</dbReference>
<protein>
    <recommendedName>
        <fullName evidence="2">Peptidase M20 domain-containing protein 2</fullName>
    </recommendedName>
</protein>
<dbReference type="InterPro" id="IPR017144">
    <property type="entry name" value="Xaa-Arg_dipeptidase"/>
</dbReference>
<dbReference type="FunFam" id="3.30.70.360:FF:000004">
    <property type="entry name" value="Peptidase M20 domain-containing protein 2"/>
    <property type="match status" value="1"/>
</dbReference>
<accession>A0A9N9YE63</accession>
<evidence type="ECO:0000256" key="1">
    <source>
        <dbReference type="ARBA" id="ARBA00006247"/>
    </source>
</evidence>
<keyword evidence="5" id="KW-1185">Reference proteome</keyword>
<sequence>MDSTHTGSSVADTAGTIHFETARSTVSWTIEKSFNELEKINLSLHQRPETAYQEFFAHETITKFLQSRGFDVHCSAYGLETCFEVEVGHGGRLVIFCAEYDALPDIGHACGHNLIATSSLAAFLGAVEALKQARRPGRIRLLGTPAEEGGGGKVKLIDAGAFPEEAAAAIMAHPVAYHQIMHGPGVYAGVASLRFIASQKFRTEFHGRPAHAGCEPWKGINALDAAVASYNCISMLRQQMAMDERVHAIIEVGGTVQSVIPDYTRMSWNVRGPTIQRTEKLVEKVKACIEGAATASGCKLNYITVPMYANLRANGTLCRNFVNDMENIGEKWLMDEEKPMTGSSDMGNVSHVIPSFHCGFAIPSEVGLHNPGFTAASGTAEAHEAALKCAKGMATLAIRVLFSDDVAEGARLDFQRNDD</sequence>
<evidence type="ECO:0000256" key="2">
    <source>
        <dbReference type="PIRNR" id="PIRNR037226"/>
    </source>
</evidence>
<dbReference type="InterPro" id="IPR036264">
    <property type="entry name" value="Bact_exopeptidase_dim_dom"/>
</dbReference>
<dbReference type="NCBIfam" id="TIGR01891">
    <property type="entry name" value="amidohydrolases"/>
    <property type="match status" value="1"/>
</dbReference>
<gene>
    <name evidence="4" type="ORF">CRHIZ90672A_00017975</name>
</gene>
<organism evidence="4 5">
    <name type="scientific">Clonostachys rhizophaga</name>
    <dbReference type="NCBI Taxonomy" id="160324"/>
    <lineage>
        <taxon>Eukaryota</taxon>
        <taxon>Fungi</taxon>
        <taxon>Dikarya</taxon>
        <taxon>Ascomycota</taxon>
        <taxon>Pezizomycotina</taxon>
        <taxon>Sordariomycetes</taxon>
        <taxon>Hypocreomycetidae</taxon>
        <taxon>Hypocreales</taxon>
        <taxon>Bionectriaceae</taxon>
        <taxon>Clonostachys</taxon>
    </lineage>
</organism>
<evidence type="ECO:0000313" key="4">
    <source>
        <dbReference type="EMBL" id="CAH0020166.1"/>
    </source>
</evidence>
<reference evidence="4" key="1">
    <citation type="submission" date="2021-10" db="EMBL/GenBank/DDBJ databases">
        <authorList>
            <person name="Piombo E."/>
        </authorList>
    </citation>
    <scope>NUCLEOTIDE SEQUENCE</scope>
</reference>
<dbReference type="PANTHER" id="PTHR30575">
    <property type="entry name" value="PEPTIDASE M20"/>
    <property type="match status" value="1"/>
</dbReference>
<name>A0A9N9YE63_9HYPO</name>
<dbReference type="SUPFAM" id="SSF55031">
    <property type="entry name" value="Bacterial exopeptidase dimerisation domain"/>
    <property type="match status" value="1"/>
</dbReference>
<dbReference type="PIRSF" id="PIRSF037226">
    <property type="entry name" value="Amidohydrolase_ACY1L2_prd"/>
    <property type="match status" value="1"/>
</dbReference>
<feature type="domain" description="Peptidase M20 dimerisation" evidence="3">
    <location>
        <begin position="200"/>
        <end position="290"/>
    </location>
</feature>
<dbReference type="Gene3D" id="3.30.70.360">
    <property type="match status" value="1"/>
</dbReference>
<dbReference type="InterPro" id="IPR052030">
    <property type="entry name" value="Peptidase_M20/M20A_hydrolases"/>
</dbReference>
<dbReference type="OrthoDB" id="6119954at2759"/>
<evidence type="ECO:0000259" key="3">
    <source>
        <dbReference type="Pfam" id="PF07687"/>
    </source>
</evidence>
<dbReference type="Gene3D" id="3.40.630.10">
    <property type="entry name" value="Zn peptidases"/>
    <property type="match status" value="1"/>
</dbReference>
<dbReference type="CDD" id="cd05672">
    <property type="entry name" value="M20_ACY1L2-like"/>
    <property type="match status" value="1"/>
</dbReference>
<evidence type="ECO:0000313" key="5">
    <source>
        <dbReference type="Proteomes" id="UP000696573"/>
    </source>
</evidence>
<dbReference type="Proteomes" id="UP000696573">
    <property type="component" value="Unassembled WGS sequence"/>
</dbReference>
<dbReference type="InterPro" id="IPR017439">
    <property type="entry name" value="Amidohydrolase"/>
</dbReference>
<dbReference type="EMBL" id="CABFNQ020000633">
    <property type="protein sequence ID" value="CAH0020166.1"/>
    <property type="molecule type" value="Genomic_DNA"/>
</dbReference>
<dbReference type="GO" id="GO:0016805">
    <property type="term" value="F:dipeptidase activity"/>
    <property type="evidence" value="ECO:0007669"/>
    <property type="project" value="InterPro"/>
</dbReference>
<comment type="caution">
    <text evidence="4">The sequence shown here is derived from an EMBL/GenBank/DDBJ whole genome shotgun (WGS) entry which is preliminary data.</text>
</comment>
<dbReference type="PANTHER" id="PTHR30575:SF0">
    <property type="entry name" value="XAA-ARG DIPEPTIDASE"/>
    <property type="match status" value="1"/>
</dbReference>
<proteinExistence type="inferred from homology"/>
<dbReference type="SUPFAM" id="SSF53187">
    <property type="entry name" value="Zn-dependent exopeptidases"/>
    <property type="match status" value="1"/>
</dbReference>
<dbReference type="Pfam" id="PF07687">
    <property type="entry name" value="M20_dimer"/>
    <property type="match status" value="1"/>
</dbReference>
<dbReference type="Pfam" id="PF01546">
    <property type="entry name" value="Peptidase_M20"/>
    <property type="match status" value="1"/>
</dbReference>
<comment type="similarity">
    <text evidence="1 2">Belongs to the peptidase M20A family.</text>
</comment>